<evidence type="ECO:0000313" key="1">
    <source>
        <dbReference type="EMBL" id="AUF82500.1"/>
    </source>
</evidence>
<keyword evidence="2" id="KW-1185">Reference proteome</keyword>
<name>A0A2P0VNQ3_9VIRU</name>
<organism evidence="1">
    <name type="scientific">Tetraselmis virus 1</name>
    <dbReference type="NCBI Taxonomy" id="2060617"/>
    <lineage>
        <taxon>Viruses</taxon>
        <taxon>Varidnaviria</taxon>
        <taxon>Bamfordvirae</taxon>
        <taxon>Nucleocytoviricota</taxon>
        <taxon>Megaviricetes</taxon>
        <taxon>Imitervirales</taxon>
        <taxon>Allomimiviridae</taxon>
        <taxon>Oceanusvirus</taxon>
        <taxon>Oceanusvirus kaneohense</taxon>
    </lineage>
</organism>
<dbReference type="Proteomes" id="UP000244773">
    <property type="component" value="Segment"/>
</dbReference>
<dbReference type="EMBL" id="KY322437">
    <property type="protein sequence ID" value="AUF82500.1"/>
    <property type="molecule type" value="Genomic_DNA"/>
</dbReference>
<reference evidence="1" key="1">
    <citation type="journal article" date="2018" name="Virology">
        <title>A giant virus infecting green algae encodes key fermentation genes.</title>
        <authorList>
            <person name="Schvarcz C.R."/>
            <person name="Steward G.F."/>
        </authorList>
    </citation>
    <scope>NUCLEOTIDE SEQUENCE [LARGE SCALE GENOMIC DNA]</scope>
</reference>
<accession>A0A2P0VNQ3</accession>
<protein>
    <submittedName>
        <fullName evidence="1">Uncharacterized protein</fullName>
    </submittedName>
</protein>
<sequence length="201" mass="23756">MYDFVQFCGDYVVVSHYNGDITLHHTIHAKRPPKPSMFSNLCYCFYPPLVSDSSEYEKKVGDMIIRWENYSMVPNLSSYKDSIVLKSNESYDGTMYRHIVVQDSCVFEFDHHEIIHRVYSPCHTRLRNLVLGYTDTCLFYLGKGETSTPRKTDLCFCDDFIHSIEDEEDAYDFELDIEEVLCPFNYEIIHNNYAYDEEDYQ</sequence>
<gene>
    <name evidence="1" type="ORF">TetV_418</name>
</gene>
<evidence type="ECO:0000313" key="2">
    <source>
        <dbReference type="Proteomes" id="UP000244773"/>
    </source>
</evidence>
<proteinExistence type="predicted"/>